<dbReference type="Proteomes" id="UP000807469">
    <property type="component" value="Unassembled WGS sequence"/>
</dbReference>
<dbReference type="PANTHER" id="PTHR23501:SF102">
    <property type="entry name" value="DRUG TRANSPORTER, PUTATIVE (AFU_ORTHOLOGUE AFUA_3G08530)-RELATED"/>
    <property type="match status" value="1"/>
</dbReference>
<evidence type="ECO:0000256" key="4">
    <source>
        <dbReference type="ARBA" id="ARBA00023136"/>
    </source>
</evidence>
<proteinExistence type="predicted"/>
<accession>A0A9P5ZCY8</accession>
<evidence type="ECO:0000313" key="8">
    <source>
        <dbReference type="Proteomes" id="UP000807469"/>
    </source>
</evidence>
<dbReference type="Gene3D" id="1.20.1720.10">
    <property type="entry name" value="Multidrug resistance protein D"/>
    <property type="match status" value="1"/>
</dbReference>
<keyword evidence="3 5" id="KW-1133">Transmembrane helix</keyword>
<evidence type="ECO:0000259" key="6">
    <source>
        <dbReference type="PROSITE" id="PS50850"/>
    </source>
</evidence>
<keyword evidence="4 5" id="KW-0472">Membrane</keyword>
<evidence type="ECO:0000256" key="1">
    <source>
        <dbReference type="ARBA" id="ARBA00004141"/>
    </source>
</evidence>
<feature type="transmembrane region" description="Helical" evidence="5">
    <location>
        <begin position="322"/>
        <end position="343"/>
    </location>
</feature>
<feature type="transmembrane region" description="Helical" evidence="5">
    <location>
        <begin position="378"/>
        <end position="397"/>
    </location>
</feature>
<dbReference type="PROSITE" id="PS50850">
    <property type="entry name" value="MFS"/>
    <property type="match status" value="1"/>
</dbReference>
<dbReference type="Pfam" id="PF07690">
    <property type="entry name" value="MFS_1"/>
    <property type="match status" value="1"/>
</dbReference>
<sequence>MPLEAHDPSKSSAHKRDSRFWLVFAANLLIDFLPALDLTAVSTALPTIVGHLNGTDFIWVGSAYTIASTAILPLVGGLAATLGRKPILLGFIIFFALGSAISGAATSMNMLIAGRVVQGVGGGGLLSVTEIIYSDLVPLPERGKFLGIIASVWALACAIGPPIGGSLAQSGSWRWLFYLNIPICAVAFILALLFLNVQVPRQGFKNMLEQMDWIGLTLVVSGTTAVSLALAWGGDKLPWDSYQVLVPLCLGLVALVAFFIVEFKVAEHPTIPPFILKNVTTLSGLIGTAMHGLVSMAAIFYLPVYFQASKLSSPMESGTELLAFALMIPFMAILAGVSIEYFNIYRPQNYIGWVFIVVGFGLLSMLEPGTSRVISTVYQAILGIGFGILWIATQFPVMAPLPTSNNSHALAFFTFVRVFAQNWGTVIGGAILQNKLASRLPAEVLAAHPGAQIIYSLIPQIGKLPSEIRLAVQQTYADGLRTIWYAMLGISALGLLSCLIMQEVEMREALDETWGLQEPSEVQNGRKIDASNTV</sequence>
<feature type="transmembrane region" description="Helical" evidence="5">
    <location>
        <begin position="211"/>
        <end position="232"/>
    </location>
</feature>
<organism evidence="7 8">
    <name type="scientific">Pholiota conissans</name>
    <dbReference type="NCBI Taxonomy" id="109636"/>
    <lineage>
        <taxon>Eukaryota</taxon>
        <taxon>Fungi</taxon>
        <taxon>Dikarya</taxon>
        <taxon>Basidiomycota</taxon>
        <taxon>Agaricomycotina</taxon>
        <taxon>Agaricomycetes</taxon>
        <taxon>Agaricomycetidae</taxon>
        <taxon>Agaricales</taxon>
        <taxon>Agaricineae</taxon>
        <taxon>Strophariaceae</taxon>
        <taxon>Pholiota</taxon>
    </lineage>
</organism>
<dbReference type="PANTHER" id="PTHR23501">
    <property type="entry name" value="MAJOR FACILITATOR SUPERFAMILY"/>
    <property type="match status" value="1"/>
</dbReference>
<dbReference type="InterPro" id="IPR011701">
    <property type="entry name" value="MFS"/>
</dbReference>
<dbReference type="EMBL" id="MU155136">
    <property type="protein sequence ID" value="KAF9485419.1"/>
    <property type="molecule type" value="Genomic_DNA"/>
</dbReference>
<feature type="transmembrane region" description="Helical" evidence="5">
    <location>
        <begin position="350"/>
        <end position="366"/>
    </location>
</feature>
<reference evidence="7" key="1">
    <citation type="submission" date="2020-11" db="EMBL/GenBank/DDBJ databases">
        <authorList>
            <consortium name="DOE Joint Genome Institute"/>
            <person name="Ahrendt S."/>
            <person name="Riley R."/>
            <person name="Andreopoulos W."/>
            <person name="Labutti K."/>
            <person name="Pangilinan J."/>
            <person name="Ruiz-Duenas F.J."/>
            <person name="Barrasa J.M."/>
            <person name="Sanchez-Garcia M."/>
            <person name="Camarero S."/>
            <person name="Miyauchi S."/>
            <person name="Serrano A."/>
            <person name="Linde D."/>
            <person name="Babiker R."/>
            <person name="Drula E."/>
            <person name="Ayuso-Fernandez I."/>
            <person name="Pacheco R."/>
            <person name="Padilla G."/>
            <person name="Ferreira P."/>
            <person name="Barriuso J."/>
            <person name="Kellner H."/>
            <person name="Castanera R."/>
            <person name="Alfaro M."/>
            <person name="Ramirez L."/>
            <person name="Pisabarro A.G."/>
            <person name="Kuo A."/>
            <person name="Tritt A."/>
            <person name="Lipzen A."/>
            <person name="He G."/>
            <person name="Yan M."/>
            <person name="Ng V."/>
            <person name="Cullen D."/>
            <person name="Martin F."/>
            <person name="Rosso M.-N."/>
            <person name="Henrissat B."/>
            <person name="Hibbett D."/>
            <person name="Martinez A.T."/>
            <person name="Grigoriev I.V."/>
        </authorList>
    </citation>
    <scope>NUCLEOTIDE SEQUENCE</scope>
    <source>
        <strain evidence="7">CIRM-BRFM 674</strain>
    </source>
</reference>
<name>A0A9P5ZCY8_9AGAR</name>
<feature type="transmembrane region" description="Helical" evidence="5">
    <location>
        <begin position="244"/>
        <end position="261"/>
    </location>
</feature>
<feature type="transmembrane region" description="Helical" evidence="5">
    <location>
        <begin position="282"/>
        <end position="302"/>
    </location>
</feature>
<dbReference type="InterPro" id="IPR036259">
    <property type="entry name" value="MFS_trans_sf"/>
</dbReference>
<feature type="transmembrane region" description="Helical" evidence="5">
    <location>
        <begin position="20"/>
        <end position="45"/>
    </location>
</feature>
<keyword evidence="8" id="KW-1185">Reference proteome</keyword>
<dbReference type="OrthoDB" id="3437016at2759"/>
<dbReference type="AlphaFoldDB" id="A0A9P5ZCY8"/>
<comment type="subcellular location">
    <subcellularLocation>
        <location evidence="1">Membrane</location>
        <topology evidence="1">Multi-pass membrane protein</topology>
    </subcellularLocation>
</comment>
<feature type="transmembrane region" description="Helical" evidence="5">
    <location>
        <begin position="483"/>
        <end position="501"/>
    </location>
</feature>
<evidence type="ECO:0000256" key="3">
    <source>
        <dbReference type="ARBA" id="ARBA00022989"/>
    </source>
</evidence>
<protein>
    <submittedName>
        <fullName evidence="7">Iron permease</fullName>
    </submittedName>
</protein>
<keyword evidence="2 5" id="KW-0812">Transmembrane</keyword>
<dbReference type="InterPro" id="IPR020846">
    <property type="entry name" value="MFS_dom"/>
</dbReference>
<feature type="transmembrane region" description="Helical" evidence="5">
    <location>
        <begin position="87"/>
        <end position="106"/>
    </location>
</feature>
<gene>
    <name evidence="7" type="ORF">BDN70DRAFT_796049</name>
</gene>
<feature type="transmembrane region" description="Helical" evidence="5">
    <location>
        <begin position="57"/>
        <end position="80"/>
    </location>
</feature>
<feature type="domain" description="Major facilitator superfamily (MFS) profile" evidence="6">
    <location>
        <begin position="23"/>
        <end position="506"/>
    </location>
</feature>
<comment type="caution">
    <text evidence="7">The sequence shown here is derived from an EMBL/GenBank/DDBJ whole genome shotgun (WGS) entry which is preliminary data.</text>
</comment>
<feature type="transmembrane region" description="Helical" evidence="5">
    <location>
        <begin position="145"/>
        <end position="163"/>
    </location>
</feature>
<feature type="transmembrane region" description="Helical" evidence="5">
    <location>
        <begin position="409"/>
        <end position="432"/>
    </location>
</feature>
<evidence type="ECO:0000313" key="7">
    <source>
        <dbReference type="EMBL" id="KAF9485419.1"/>
    </source>
</evidence>
<evidence type="ECO:0000256" key="5">
    <source>
        <dbReference type="SAM" id="Phobius"/>
    </source>
</evidence>
<dbReference type="GO" id="GO:0022857">
    <property type="term" value="F:transmembrane transporter activity"/>
    <property type="evidence" value="ECO:0007669"/>
    <property type="project" value="InterPro"/>
</dbReference>
<evidence type="ECO:0000256" key="2">
    <source>
        <dbReference type="ARBA" id="ARBA00022692"/>
    </source>
</evidence>
<dbReference type="GO" id="GO:0005886">
    <property type="term" value="C:plasma membrane"/>
    <property type="evidence" value="ECO:0007669"/>
    <property type="project" value="TreeGrafter"/>
</dbReference>
<feature type="transmembrane region" description="Helical" evidence="5">
    <location>
        <begin position="175"/>
        <end position="199"/>
    </location>
</feature>
<dbReference type="SUPFAM" id="SSF103473">
    <property type="entry name" value="MFS general substrate transporter"/>
    <property type="match status" value="1"/>
</dbReference>